<dbReference type="Proteomes" id="UP000022447">
    <property type="component" value="Unassembled WGS sequence"/>
</dbReference>
<proteinExistence type="predicted"/>
<accession>X7ECM7</accession>
<protein>
    <submittedName>
        <fullName evidence="1">Uncharacterized protein</fullName>
    </submittedName>
</protein>
<dbReference type="EMBL" id="JALZ01000021">
    <property type="protein sequence ID" value="ETX13645.1"/>
    <property type="molecule type" value="Genomic_DNA"/>
</dbReference>
<gene>
    <name evidence="1" type="ORF">OCH239_09150</name>
</gene>
<dbReference type="STRING" id="1449350.OCH239_09150"/>
<organism evidence="1 2">
    <name type="scientific">Roseivivax halodurans JCM 10272</name>
    <dbReference type="NCBI Taxonomy" id="1449350"/>
    <lineage>
        <taxon>Bacteria</taxon>
        <taxon>Pseudomonadati</taxon>
        <taxon>Pseudomonadota</taxon>
        <taxon>Alphaproteobacteria</taxon>
        <taxon>Rhodobacterales</taxon>
        <taxon>Roseobacteraceae</taxon>
        <taxon>Roseivivax</taxon>
    </lineage>
</organism>
<reference evidence="1 2" key="1">
    <citation type="submission" date="2014-01" db="EMBL/GenBank/DDBJ databases">
        <title>Roseivivax halodurans JCM 10272 Genome Sequencing.</title>
        <authorList>
            <person name="Lai Q."/>
            <person name="Li G."/>
            <person name="Shao Z."/>
        </authorList>
    </citation>
    <scope>NUCLEOTIDE SEQUENCE [LARGE SCALE GENOMIC DNA]</scope>
    <source>
        <strain evidence="1 2">JCM 10272</strain>
    </source>
</reference>
<dbReference type="AlphaFoldDB" id="X7ECM7"/>
<sequence>MTGSSGLLGIGKGGRDRTDDIRFWRPALYHLSYTPIVPRPRPRRLYLASLEGVEPTTSAVGMQHSIQLSYRDTFIWTDPGEHMALRPGRAAILAGSAVAPPAYP</sequence>
<comment type="caution">
    <text evidence="1">The sequence shown here is derived from an EMBL/GenBank/DDBJ whole genome shotgun (WGS) entry which is preliminary data.</text>
</comment>
<dbReference type="AntiFam" id="ANF00012">
    <property type="entry name" value="tRNA translation"/>
</dbReference>
<evidence type="ECO:0000313" key="1">
    <source>
        <dbReference type="EMBL" id="ETX13645.1"/>
    </source>
</evidence>
<evidence type="ECO:0000313" key="2">
    <source>
        <dbReference type="Proteomes" id="UP000022447"/>
    </source>
</evidence>
<keyword evidence="2" id="KW-1185">Reference proteome</keyword>
<name>X7ECM7_9RHOB</name>